<dbReference type="InterPro" id="IPR036388">
    <property type="entry name" value="WH-like_DNA-bd_sf"/>
</dbReference>
<dbReference type="InterPro" id="IPR013324">
    <property type="entry name" value="RNA_pol_sigma_r3/r4-like"/>
</dbReference>
<dbReference type="Pfam" id="PF04542">
    <property type="entry name" value="Sigma70_r2"/>
    <property type="match status" value="1"/>
</dbReference>
<proteinExistence type="inferred from homology"/>
<dbReference type="NCBIfam" id="TIGR02937">
    <property type="entry name" value="sigma70-ECF"/>
    <property type="match status" value="1"/>
</dbReference>
<dbReference type="Gene3D" id="1.10.1740.10">
    <property type="match status" value="1"/>
</dbReference>
<feature type="domain" description="HTH luxR-type" evidence="7">
    <location>
        <begin position="125"/>
        <end position="178"/>
    </location>
</feature>
<feature type="region of interest" description="Disordered" evidence="6">
    <location>
        <begin position="1"/>
        <end position="24"/>
    </location>
</feature>
<keyword evidence="5" id="KW-0804">Transcription</keyword>
<keyword evidence="2" id="KW-0805">Transcription regulation</keyword>
<organism evidence="8 9">
    <name type="scientific">Streptomyces xanthophaeus</name>
    <dbReference type="NCBI Taxonomy" id="67385"/>
    <lineage>
        <taxon>Bacteria</taxon>
        <taxon>Bacillati</taxon>
        <taxon>Actinomycetota</taxon>
        <taxon>Actinomycetes</taxon>
        <taxon>Kitasatosporales</taxon>
        <taxon>Streptomycetaceae</taxon>
        <taxon>Streptomyces</taxon>
    </lineage>
</organism>
<evidence type="ECO:0000256" key="4">
    <source>
        <dbReference type="ARBA" id="ARBA00023125"/>
    </source>
</evidence>
<dbReference type="SUPFAM" id="SSF88659">
    <property type="entry name" value="Sigma3 and sigma4 domains of RNA polymerase sigma factors"/>
    <property type="match status" value="1"/>
</dbReference>
<evidence type="ECO:0000313" key="8">
    <source>
        <dbReference type="EMBL" id="GHI84916.1"/>
    </source>
</evidence>
<evidence type="ECO:0000256" key="6">
    <source>
        <dbReference type="SAM" id="MobiDB-lite"/>
    </source>
</evidence>
<dbReference type="GO" id="GO:0006352">
    <property type="term" value="P:DNA-templated transcription initiation"/>
    <property type="evidence" value="ECO:0007669"/>
    <property type="project" value="InterPro"/>
</dbReference>
<dbReference type="EMBL" id="BNEE01000006">
    <property type="protein sequence ID" value="GHI84916.1"/>
    <property type="molecule type" value="Genomic_DNA"/>
</dbReference>
<dbReference type="Proteomes" id="UP000600026">
    <property type="component" value="Unassembled WGS sequence"/>
</dbReference>
<evidence type="ECO:0000256" key="2">
    <source>
        <dbReference type="ARBA" id="ARBA00023015"/>
    </source>
</evidence>
<dbReference type="AlphaFoldDB" id="A0A919GUR5"/>
<dbReference type="InterPro" id="IPR014284">
    <property type="entry name" value="RNA_pol_sigma-70_dom"/>
</dbReference>
<keyword evidence="4" id="KW-0238">DNA-binding</keyword>
<evidence type="ECO:0000256" key="5">
    <source>
        <dbReference type="ARBA" id="ARBA00023163"/>
    </source>
</evidence>
<dbReference type="InterPro" id="IPR013325">
    <property type="entry name" value="RNA_pol_sigma_r2"/>
</dbReference>
<dbReference type="SUPFAM" id="SSF88946">
    <property type="entry name" value="Sigma2 domain of RNA polymerase sigma factors"/>
    <property type="match status" value="1"/>
</dbReference>
<name>A0A919GUR5_9ACTN</name>
<dbReference type="InterPro" id="IPR039425">
    <property type="entry name" value="RNA_pol_sigma-70-like"/>
</dbReference>
<dbReference type="GO" id="GO:0003677">
    <property type="term" value="F:DNA binding"/>
    <property type="evidence" value="ECO:0007669"/>
    <property type="project" value="UniProtKB-KW"/>
</dbReference>
<dbReference type="PANTHER" id="PTHR43133:SF8">
    <property type="entry name" value="RNA POLYMERASE SIGMA FACTOR HI_1459-RELATED"/>
    <property type="match status" value="1"/>
</dbReference>
<keyword evidence="9" id="KW-1185">Reference proteome</keyword>
<comment type="caution">
    <text evidence="8">The sequence shown here is derived from an EMBL/GenBank/DDBJ whole genome shotgun (WGS) entry which is preliminary data.</text>
</comment>
<dbReference type="InterPro" id="IPR007627">
    <property type="entry name" value="RNA_pol_sigma70_r2"/>
</dbReference>
<protein>
    <recommendedName>
        <fullName evidence="7">HTH luxR-type domain-containing protein</fullName>
    </recommendedName>
</protein>
<dbReference type="InterPro" id="IPR000792">
    <property type="entry name" value="Tscrpt_reg_LuxR_C"/>
</dbReference>
<dbReference type="PANTHER" id="PTHR43133">
    <property type="entry name" value="RNA POLYMERASE ECF-TYPE SIGMA FACTO"/>
    <property type="match status" value="1"/>
</dbReference>
<dbReference type="Pfam" id="PF08281">
    <property type="entry name" value="Sigma70_r4_2"/>
    <property type="match status" value="1"/>
</dbReference>
<evidence type="ECO:0000259" key="7">
    <source>
        <dbReference type="SMART" id="SM00421"/>
    </source>
</evidence>
<dbReference type="GO" id="GO:0016987">
    <property type="term" value="F:sigma factor activity"/>
    <property type="evidence" value="ECO:0007669"/>
    <property type="project" value="UniProtKB-KW"/>
</dbReference>
<comment type="similarity">
    <text evidence="1">Belongs to the sigma-70 factor family. ECF subfamily.</text>
</comment>
<reference evidence="8" key="1">
    <citation type="submission" date="2020-09" db="EMBL/GenBank/DDBJ databases">
        <title>Whole genome shotgun sequence of Streptomyces xanthophaeus NBRC 12829.</title>
        <authorList>
            <person name="Komaki H."/>
            <person name="Tamura T."/>
        </authorList>
    </citation>
    <scope>NUCLEOTIDE SEQUENCE</scope>
    <source>
        <strain evidence="8">NBRC 12829</strain>
    </source>
</reference>
<dbReference type="CDD" id="cd06171">
    <property type="entry name" value="Sigma70_r4"/>
    <property type="match status" value="1"/>
</dbReference>
<gene>
    <name evidence="8" type="ORF">Sxan_22800</name>
</gene>
<keyword evidence="3" id="KW-0731">Sigma factor</keyword>
<dbReference type="SMART" id="SM00421">
    <property type="entry name" value="HTH_LUXR"/>
    <property type="match status" value="1"/>
</dbReference>
<evidence type="ECO:0000256" key="1">
    <source>
        <dbReference type="ARBA" id="ARBA00010641"/>
    </source>
</evidence>
<accession>A0A919GUR5</accession>
<sequence>MADDMSRPRTGPATRVRTDPGTHDFQDAYRREMPLLTRFVMKHGADPQEAADAAHEAFTTAYPQWDGIRFPARWLRTVAVRVYFRAKLREELPGELPELPTTRARSYVPTDIQLSDQEREVYTALVALPSRQRQVMAWHYDGYTVAEIAEELEITKESVRQNLCRARATLKARLPRRGGAR</sequence>
<evidence type="ECO:0000256" key="3">
    <source>
        <dbReference type="ARBA" id="ARBA00023082"/>
    </source>
</evidence>
<dbReference type="Gene3D" id="1.10.10.10">
    <property type="entry name" value="Winged helix-like DNA-binding domain superfamily/Winged helix DNA-binding domain"/>
    <property type="match status" value="1"/>
</dbReference>
<dbReference type="InterPro" id="IPR013249">
    <property type="entry name" value="RNA_pol_sigma70_r4_t2"/>
</dbReference>
<evidence type="ECO:0000313" key="9">
    <source>
        <dbReference type="Proteomes" id="UP000600026"/>
    </source>
</evidence>